<dbReference type="EMBL" id="JBHSAW010000004">
    <property type="protein sequence ID" value="MFC4095655.1"/>
    <property type="molecule type" value="Genomic_DNA"/>
</dbReference>
<dbReference type="InterPro" id="IPR041122">
    <property type="entry name" value="RecJ_OB"/>
</dbReference>
<feature type="domain" description="DHHA1" evidence="7">
    <location>
        <begin position="349"/>
        <end position="439"/>
    </location>
</feature>
<dbReference type="Pfam" id="PF01368">
    <property type="entry name" value="DHH"/>
    <property type="match status" value="1"/>
</dbReference>
<dbReference type="GO" id="GO:0004527">
    <property type="term" value="F:exonuclease activity"/>
    <property type="evidence" value="ECO:0007669"/>
    <property type="project" value="UniProtKB-KW"/>
</dbReference>
<dbReference type="NCBIfam" id="TIGR00644">
    <property type="entry name" value="recJ"/>
    <property type="match status" value="1"/>
</dbReference>
<evidence type="ECO:0000256" key="3">
    <source>
        <dbReference type="ARBA" id="ARBA00022722"/>
    </source>
</evidence>
<evidence type="ECO:0000256" key="2">
    <source>
        <dbReference type="ARBA" id="ARBA00019841"/>
    </source>
</evidence>
<feature type="domain" description="DDH" evidence="6">
    <location>
        <begin position="78"/>
        <end position="228"/>
    </location>
</feature>
<dbReference type="Pfam" id="PF02272">
    <property type="entry name" value="DHHA1"/>
    <property type="match status" value="1"/>
</dbReference>
<keyword evidence="4" id="KW-0378">Hydrolase</keyword>
<dbReference type="InterPro" id="IPR001667">
    <property type="entry name" value="DDH_dom"/>
</dbReference>
<dbReference type="InterPro" id="IPR038763">
    <property type="entry name" value="DHH_sf"/>
</dbReference>
<organism evidence="9 10">
    <name type="scientific">Euzebyella saccharophila</name>
    <dbReference type="NCBI Taxonomy" id="679664"/>
    <lineage>
        <taxon>Bacteria</taxon>
        <taxon>Pseudomonadati</taxon>
        <taxon>Bacteroidota</taxon>
        <taxon>Flavobacteriia</taxon>
        <taxon>Flavobacteriales</taxon>
        <taxon>Flavobacteriaceae</taxon>
        <taxon>Euzebyella</taxon>
    </lineage>
</organism>
<dbReference type="Proteomes" id="UP001595814">
    <property type="component" value="Unassembled WGS sequence"/>
</dbReference>
<evidence type="ECO:0000259" key="7">
    <source>
        <dbReference type="Pfam" id="PF02272"/>
    </source>
</evidence>
<evidence type="ECO:0000256" key="4">
    <source>
        <dbReference type="ARBA" id="ARBA00022801"/>
    </source>
</evidence>
<keyword evidence="10" id="KW-1185">Reference proteome</keyword>
<gene>
    <name evidence="9" type="primary">recJ</name>
    <name evidence="9" type="ORF">ACFOUT_07195</name>
</gene>
<dbReference type="InterPro" id="IPR051673">
    <property type="entry name" value="SSDNA_exonuclease_RecJ"/>
</dbReference>
<evidence type="ECO:0000256" key="5">
    <source>
        <dbReference type="ARBA" id="ARBA00022839"/>
    </source>
</evidence>
<evidence type="ECO:0000259" key="6">
    <source>
        <dbReference type="Pfam" id="PF01368"/>
    </source>
</evidence>
<dbReference type="Gene3D" id="3.10.310.30">
    <property type="match status" value="1"/>
</dbReference>
<keyword evidence="3" id="KW-0540">Nuclease</keyword>
<dbReference type="InterPro" id="IPR004610">
    <property type="entry name" value="RecJ"/>
</dbReference>
<name>A0ABV8JMK6_9FLAO</name>
<evidence type="ECO:0000313" key="9">
    <source>
        <dbReference type="EMBL" id="MFC4095655.1"/>
    </source>
</evidence>
<comment type="caution">
    <text evidence="9">The sequence shown here is derived from an EMBL/GenBank/DDBJ whole genome shotgun (WGS) entry which is preliminary data.</text>
</comment>
<sequence>MRWTIKPKPQELKIRALAEALKVEELVAHLLLQRGVSTYEEAKKFFRPQLSDLHDPFLMKDMDVAVSRIEKAISNNENILIYGDYDVDGTTAVALVSSYLQSFYPNIATYIPDRYTEGYGVSFQGIDFAHDNGFSLIIALDCGVKAIDKVKYAQEKNIDFIIGDHHRPGDQLPDAVAVLDPKRDDCNYPYDELCGCGVGFKLVQALASRQGETIEDLTPYLDLVATAIGADIVPITGENRVLAYYGLKVINSNPRTGFKAIIAQVKKTELTITDVVFIIAPRINAAGRMEHGQHAVNLLRETDLDQATTFAAEIERFNTDRRGLDQEITEEALQQILDNKEEERFTSVVYKESWHKGVIGIVASRLTETYYRPTLVFTKSGNKLAASARSVKGFDVYNALQGCADCIEQFGGHKYAAGLTLLEEQFENFKEQFEKVVQETIDPQLLTPEILVDAPIELEQITPKLMRILKQFAPFGPGNMTPVFMAENLRDTGWGKGVGENQAHLKVTVTQNGSTPIGGIGFNLGDKVNLIANQRPFSATFSLDENEWQGNVSLQLKLRDIK</sequence>
<protein>
    <recommendedName>
        <fullName evidence="2">Single-stranded-DNA-specific exonuclease RecJ</fullName>
    </recommendedName>
</protein>
<dbReference type="Gene3D" id="3.90.1640.30">
    <property type="match status" value="1"/>
</dbReference>
<dbReference type="InterPro" id="IPR003156">
    <property type="entry name" value="DHHA1_dom"/>
</dbReference>
<keyword evidence="5 9" id="KW-0269">Exonuclease</keyword>
<dbReference type="Pfam" id="PF17768">
    <property type="entry name" value="RecJ_OB"/>
    <property type="match status" value="1"/>
</dbReference>
<reference evidence="10" key="1">
    <citation type="journal article" date="2019" name="Int. J. Syst. Evol. Microbiol.">
        <title>The Global Catalogue of Microorganisms (GCM) 10K type strain sequencing project: providing services to taxonomists for standard genome sequencing and annotation.</title>
        <authorList>
            <consortium name="The Broad Institute Genomics Platform"/>
            <consortium name="The Broad Institute Genome Sequencing Center for Infectious Disease"/>
            <person name="Wu L."/>
            <person name="Ma J."/>
        </authorList>
    </citation>
    <scope>NUCLEOTIDE SEQUENCE [LARGE SCALE GENOMIC DNA]</scope>
    <source>
        <strain evidence="10">CECT 7477</strain>
    </source>
</reference>
<comment type="similarity">
    <text evidence="1">Belongs to the RecJ family.</text>
</comment>
<evidence type="ECO:0000256" key="1">
    <source>
        <dbReference type="ARBA" id="ARBA00005915"/>
    </source>
</evidence>
<dbReference type="PANTHER" id="PTHR30255">
    <property type="entry name" value="SINGLE-STRANDED-DNA-SPECIFIC EXONUCLEASE RECJ"/>
    <property type="match status" value="1"/>
</dbReference>
<feature type="domain" description="RecJ OB" evidence="8">
    <location>
        <begin position="452"/>
        <end position="560"/>
    </location>
</feature>
<dbReference type="PANTHER" id="PTHR30255:SF2">
    <property type="entry name" value="SINGLE-STRANDED-DNA-SPECIFIC EXONUCLEASE RECJ"/>
    <property type="match status" value="1"/>
</dbReference>
<evidence type="ECO:0000313" key="10">
    <source>
        <dbReference type="Proteomes" id="UP001595814"/>
    </source>
</evidence>
<proteinExistence type="inferred from homology"/>
<accession>A0ABV8JMK6</accession>
<dbReference type="SUPFAM" id="SSF64182">
    <property type="entry name" value="DHH phosphoesterases"/>
    <property type="match status" value="1"/>
</dbReference>
<dbReference type="RefSeq" id="WP_192460683.1">
    <property type="nucleotide sequence ID" value="NZ_JACYFJ010000001.1"/>
</dbReference>
<evidence type="ECO:0000259" key="8">
    <source>
        <dbReference type="Pfam" id="PF17768"/>
    </source>
</evidence>